<accession>A0ABP8M1L6</accession>
<evidence type="ECO:0000313" key="4">
    <source>
        <dbReference type="EMBL" id="GAA4441804.1"/>
    </source>
</evidence>
<evidence type="ECO:0000313" key="5">
    <source>
        <dbReference type="Proteomes" id="UP001500552"/>
    </source>
</evidence>
<dbReference type="PANTHER" id="PTHR38593">
    <property type="entry name" value="BLR2558 PROTEIN"/>
    <property type="match status" value="1"/>
</dbReference>
<evidence type="ECO:0000259" key="3">
    <source>
        <dbReference type="Pfam" id="PF13628"/>
    </source>
</evidence>
<feature type="coiled-coil region" evidence="1">
    <location>
        <begin position="133"/>
        <end position="193"/>
    </location>
</feature>
<dbReference type="Proteomes" id="UP001500552">
    <property type="component" value="Unassembled WGS sequence"/>
</dbReference>
<protein>
    <recommendedName>
        <fullName evidence="3">DUF4142 domain-containing protein</fullName>
    </recommendedName>
</protein>
<feature type="chain" id="PRO_5046224011" description="DUF4142 domain-containing protein" evidence="2">
    <location>
        <begin position="23"/>
        <end position="201"/>
    </location>
</feature>
<reference evidence="5" key="1">
    <citation type="journal article" date="2019" name="Int. J. Syst. Evol. Microbiol.">
        <title>The Global Catalogue of Microorganisms (GCM) 10K type strain sequencing project: providing services to taxonomists for standard genome sequencing and annotation.</title>
        <authorList>
            <consortium name="The Broad Institute Genomics Platform"/>
            <consortium name="The Broad Institute Genome Sequencing Center for Infectious Disease"/>
            <person name="Wu L."/>
            <person name="Ma J."/>
        </authorList>
    </citation>
    <scope>NUCLEOTIDE SEQUENCE [LARGE SCALE GENOMIC DNA]</scope>
    <source>
        <strain evidence="5">JCM 17926</strain>
    </source>
</reference>
<evidence type="ECO:0000256" key="2">
    <source>
        <dbReference type="SAM" id="SignalP"/>
    </source>
</evidence>
<dbReference type="EMBL" id="BAABHC010000029">
    <property type="protein sequence ID" value="GAA4441804.1"/>
    <property type="molecule type" value="Genomic_DNA"/>
</dbReference>
<dbReference type="InterPro" id="IPR025419">
    <property type="entry name" value="DUF4142"/>
</dbReference>
<organism evidence="4 5">
    <name type="scientific">Pontibacter saemangeumensis</name>
    <dbReference type="NCBI Taxonomy" id="1084525"/>
    <lineage>
        <taxon>Bacteria</taxon>
        <taxon>Pseudomonadati</taxon>
        <taxon>Bacteroidota</taxon>
        <taxon>Cytophagia</taxon>
        <taxon>Cytophagales</taxon>
        <taxon>Hymenobacteraceae</taxon>
        <taxon>Pontibacter</taxon>
    </lineage>
</organism>
<name>A0ABP8M1L6_9BACT</name>
<gene>
    <name evidence="4" type="ORF">GCM10023188_40760</name>
</gene>
<keyword evidence="5" id="KW-1185">Reference proteome</keyword>
<evidence type="ECO:0000256" key="1">
    <source>
        <dbReference type="SAM" id="Coils"/>
    </source>
</evidence>
<feature type="signal peptide" evidence="2">
    <location>
        <begin position="1"/>
        <end position="22"/>
    </location>
</feature>
<dbReference type="PANTHER" id="PTHR38593:SF1">
    <property type="entry name" value="BLR2558 PROTEIN"/>
    <property type="match status" value="1"/>
</dbReference>
<feature type="domain" description="DUF4142" evidence="3">
    <location>
        <begin position="48"/>
        <end position="186"/>
    </location>
</feature>
<dbReference type="PROSITE" id="PS51257">
    <property type="entry name" value="PROKAR_LIPOPROTEIN"/>
    <property type="match status" value="1"/>
</dbReference>
<keyword evidence="2" id="KW-0732">Signal</keyword>
<comment type="caution">
    <text evidence="4">The sequence shown here is derived from an EMBL/GenBank/DDBJ whole genome shotgun (WGS) entry which is preliminary data.</text>
</comment>
<dbReference type="RefSeq" id="WP_345161805.1">
    <property type="nucleotide sequence ID" value="NZ_BAABHC010000029.1"/>
</dbReference>
<sequence>MKKMTIAAACLVGMLGFTSCDSGTGEQQATEANGTPTVAGVDSTLTEDKQELLAFAARNNMLQIELGKIAAQKAGVDTLKQYGQQLVDWYSDKQQELQELAQQYSVTLPQQMEEEQLEHVEEVRNTKAEEFDAEYLESLANAQQEAIKEYDENLKDLEEADASAFSLWARNTQKELQAQMEQAKALELRLKSEDGGISNSL</sequence>
<keyword evidence="1" id="KW-0175">Coiled coil</keyword>
<proteinExistence type="predicted"/>
<dbReference type="Pfam" id="PF13628">
    <property type="entry name" value="DUF4142"/>
    <property type="match status" value="1"/>
</dbReference>